<dbReference type="PANTHER" id="PTHR15193:SF2">
    <property type="match status" value="1"/>
</dbReference>
<dbReference type="Proteomes" id="UP000261660">
    <property type="component" value="Unplaced"/>
</dbReference>
<proteinExistence type="predicted"/>
<dbReference type="PANTHER" id="PTHR15193">
    <property type="entry name" value="CD83 ANTIGEN"/>
    <property type="match status" value="1"/>
</dbReference>
<reference evidence="4" key="1">
    <citation type="submission" date="2025-08" db="UniProtKB">
        <authorList>
            <consortium name="Ensembl"/>
        </authorList>
    </citation>
    <scope>IDENTIFICATION</scope>
</reference>
<dbReference type="GeneID" id="136181185"/>
<name>A0A3Q3FKV9_9LABR</name>
<dbReference type="InterPro" id="IPR013783">
    <property type="entry name" value="Ig-like_fold"/>
</dbReference>
<feature type="domain" description="Ig-like" evidence="3">
    <location>
        <begin position="29"/>
        <end position="118"/>
    </location>
</feature>
<dbReference type="Gene3D" id="2.60.40.10">
    <property type="entry name" value="Immunoglobulins"/>
    <property type="match status" value="1"/>
</dbReference>
<evidence type="ECO:0000259" key="3">
    <source>
        <dbReference type="PROSITE" id="PS50835"/>
    </source>
</evidence>
<dbReference type="InterPro" id="IPR003599">
    <property type="entry name" value="Ig_sub"/>
</dbReference>
<feature type="signal peptide" evidence="2">
    <location>
        <begin position="1"/>
        <end position="21"/>
    </location>
</feature>
<keyword evidence="1" id="KW-0472">Membrane</keyword>
<accession>A0A3Q3FKV9</accession>
<dbReference type="InterPro" id="IPR007110">
    <property type="entry name" value="Ig-like_dom"/>
</dbReference>
<evidence type="ECO:0000256" key="2">
    <source>
        <dbReference type="SAM" id="SignalP"/>
    </source>
</evidence>
<keyword evidence="5" id="KW-1185">Reference proteome</keyword>
<dbReference type="InterPro" id="IPR036179">
    <property type="entry name" value="Ig-like_dom_sf"/>
</dbReference>
<dbReference type="PROSITE" id="PS50835">
    <property type="entry name" value="IG_LIKE"/>
    <property type="match status" value="1"/>
</dbReference>
<dbReference type="InterPro" id="IPR013106">
    <property type="entry name" value="Ig_V-set"/>
</dbReference>
<dbReference type="AlphaFoldDB" id="A0A3Q3FKV9"/>
<keyword evidence="1" id="KW-0812">Transmembrane</keyword>
<dbReference type="RefSeq" id="XP_065817839.1">
    <property type="nucleotide sequence ID" value="XM_065961767.1"/>
</dbReference>
<sequence length="191" mass="21535">MSYKVLLIKVLLVHFTTQSQTEIHAKCKEDVTLKCSDLDSMEFLSVAWYKIDQQSHGIIRIDKGQEKPEIYNFTRPAMFGENYGLFLSSVTPEDSGIYECDISAGLGSTNKYPKVHLTVEECATQAELTTSTNALNSTLWVSHEHEKDLPAMWSITGFMAMGLAKIILSVISISVIRAVAIRSSRQQRRQW</sequence>
<evidence type="ECO:0000256" key="1">
    <source>
        <dbReference type="SAM" id="Phobius"/>
    </source>
</evidence>
<dbReference type="Ensembl" id="ENSLBET00000021220.1">
    <property type="protein sequence ID" value="ENSLBEP00000020139.1"/>
    <property type="gene ID" value="ENSLBEG00000015481.1"/>
</dbReference>
<organism evidence="4 5">
    <name type="scientific">Labrus bergylta</name>
    <name type="common">ballan wrasse</name>
    <dbReference type="NCBI Taxonomy" id="56723"/>
    <lineage>
        <taxon>Eukaryota</taxon>
        <taxon>Metazoa</taxon>
        <taxon>Chordata</taxon>
        <taxon>Craniata</taxon>
        <taxon>Vertebrata</taxon>
        <taxon>Euteleostomi</taxon>
        <taxon>Actinopterygii</taxon>
        <taxon>Neopterygii</taxon>
        <taxon>Teleostei</taxon>
        <taxon>Neoteleostei</taxon>
        <taxon>Acanthomorphata</taxon>
        <taxon>Eupercaria</taxon>
        <taxon>Labriformes</taxon>
        <taxon>Labridae</taxon>
        <taxon>Labrus</taxon>
    </lineage>
</organism>
<dbReference type="GeneTree" id="ENSGT00990000203733"/>
<dbReference type="SMART" id="SM00409">
    <property type="entry name" value="IG"/>
    <property type="match status" value="1"/>
</dbReference>
<dbReference type="InParanoid" id="A0A3Q3FKV9"/>
<reference evidence="4" key="2">
    <citation type="submission" date="2025-09" db="UniProtKB">
        <authorList>
            <consortium name="Ensembl"/>
        </authorList>
    </citation>
    <scope>IDENTIFICATION</scope>
</reference>
<dbReference type="SUPFAM" id="SSF48726">
    <property type="entry name" value="Immunoglobulin"/>
    <property type="match status" value="1"/>
</dbReference>
<evidence type="ECO:0000313" key="5">
    <source>
        <dbReference type="Proteomes" id="UP000261660"/>
    </source>
</evidence>
<keyword evidence="1" id="KW-1133">Transmembrane helix</keyword>
<feature type="chain" id="PRO_5018768607" description="Ig-like domain-containing protein" evidence="2">
    <location>
        <begin position="22"/>
        <end position="191"/>
    </location>
</feature>
<protein>
    <recommendedName>
        <fullName evidence="3">Ig-like domain-containing protein</fullName>
    </recommendedName>
</protein>
<dbReference type="Pfam" id="PF07686">
    <property type="entry name" value="V-set"/>
    <property type="match status" value="1"/>
</dbReference>
<keyword evidence="2" id="KW-0732">Signal</keyword>
<feature type="transmembrane region" description="Helical" evidence="1">
    <location>
        <begin position="151"/>
        <end position="180"/>
    </location>
</feature>
<evidence type="ECO:0000313" key="4">
    <source>
        <dbReference type="Ensembl" id="ENSLBEP00000020139.1"/>
    </source>
</evidence>